<proteinExistence type="predicted"/>
<dbReference type="AlphaFoldDB" id="A0A9N9WFD5"/>
<reference evidence="2" key="1">
    <citation type="submission" date="2021-12" db="EMBL/GenBank/DDBJ databases">
        <authorList>
            <person name="King R."/>
        </authorList>
    </citation>
    <scope>NUCLEOTIDE SEQUENCE</scope>
</reference>
<dbReference type="EMBL" id="OU893336">
    <property type="protein sequence ID" value="CAG9792664.1"/>
    <property type="molecule type" value="Genomic_DNA"/>
</dbReference>
<evidence type="ECO:0000256" key="1">
    <source>
        <dbReference type="SAM" id="MobiDB-lite"/>
    </source>
</evidence>
<reference evidence="2" key="2">
    <citation type="submission" date="2022-10" db="EMBL/GenBank/DDBJ databases">
        <authorList>
            <consortium name="ENA_rothamsted_submissions"/>
            <consortium name="culmorum"/>
            <person name="King R."/>
        </authorList>
    </citation>
    <scope>NUCLEOTIDE SEQUENCE</scope>
</reference>
<name>A0A9N9WFD5_9NEOP</name>
<sequence>MPKAIVKCGTETYKLPPLTAVSCIITSGSFILDFNIQGIRFRHYDYLLILPNGHSFYTKEPFSPLVCDHHVCEWNYTNFYGGPFIIPGDPGMGLTPIPPFLEQSTEAIPPSTEPSNGAFTGNITYSLEGCWYMFPPNYGSIAGVSYLDPLSVNEYRYTCQGSNNKICLISVFSYVSAAGLVLVPAVDGLPAPPPVPAVGRHSRADAARPPRALLPPPPAEQPANVLTKSINTIPIILCFLFMKLLD</sequence>
<gene>
    <name evidence="2" type="ORF">DIATSA_LOCUS10174</name>
</gene>
<feature type="region of interest" description="Disordered" evidence="1">
    <location>
        <begin position="197"/>
        <end position="218"/>
    </location>
</feature>
<dbReference type="OrthoDB" id="7151542at2759"/>
<organism evidence="2 3">
    <name type="scientific">Diatraea saccharalis</name>
    <name type="common">sugarcane borer</name>
    <dbReference type="NCBI Taxonomy" id="40085"/>
    <lineage>
        <taxon>Eukaryota</taxon>
        <taxon>Metazoa</taxon>
        <taxon>Ecdysozoa</taxon>
        <taxon>Arthropoda</taxon>
        <taxon>Hexapoda</taxon>
        <taxon>Insecta</taxon>
        <taxon>Pterygota</taxon>
        <taxon>Neoptera</taxon>
        <taxon>Endopterygota</taxon>
        <taxon>Lepidoptera</taxon>
        <taxon>Glossata</taxon>
        <taxon>Ditrysia</taxon>
        <taxon>Pyraloidea</taxon>
        <taxon>Crambidae</taxon>
        <taxon>Crambinae</taxon>
        <taxon>Diatraea</taxon>
    </lineage>
</organism>
<dbReference type="Proteomes" id="UP001153714">
    <property type="component" value="Chromosome 5"/>
</dbReference>
<protein>
    <submittedName>
        <fullName evidence="2">Uncharacterized protein</fullName>
    </submittedName>
</protein>
<evidence type="ECO:0000313" key="3">
    <source>
        <dbReference type="Proteomes" id="UP001153714"/>
    </source>
</evidence>
<evidence type="ECO:0000313" key="2">
    <source>
        <dbReference type="EMBL" id="CAG9792664.1"/>
    </source>
</evidence>
<keyword evidence="3" id="KW-1185">Reference proteome</keyword>
<accession>A0A9N9WFD5</accession>